<accession>A0ABV9S4F2</accession>
<dbReference type="EMBL" id="JBHSIS010000008">
    <property type="protein sequence ID" value="MFC4855724.1"/>
    <property type="molecule type" value="Genomic_DNA"/>
</dbReference>
<evidence type="ECO:0000313" key="1">
    <source>
        <dbReference type="EMBL" id="MFC4855724.1"/>
    </source>
</evidence>
<protein>
    <submittedName>
        <fullName evidence="1">HEXXH motif domain-containing protein</fullName>
    </submittedName>
</protein>
<comment type="caution">
    <text evidence="1">The sequence shown here is derived from an EMBL/GenBank/DDBJ whole genome shotgun (WGS) entry which is preliminary data.</text>
</comment>
<reference evidence="2" key="1">
    <citation type="journal article" date="2019" name="Int. J. Syst. Evol. Microbiol.">
        <title>The Global Catalogue of Microorganisms (GCM) 10K type strain sequencing project: providing services to taxonomists for standard genome sequencing and annotation.</title>
        <authorList>
            <consortium name="The Broad Institute Genomics Platform"/>
            <consortium name="The Broad Institute Genome Sequencing Center for Infectious Disease"/>
            <person name="Wu L."/>
            <person name="Ma J."/>
        </authorList>
    </citation>
    <scope>NUCLEOTIDE SEQUENCE [LARGE SCALE GENOMIC DNA]</scope>
    <source>
        <strain evidence="2">ZS-22-S1</strain>
    </source>
</reference>
<name>A0ABV9S4F2_9PSEU</name>
<evidence type="ECO:0000313" key="2">
    <source>
        <dbReference type="Proteomes" id="UP001595859"/>
    </source>
</evidence>
<gene>
    <name evidence="1" type="ORF">ACFPCV_19615</name>
</gene>
<dbReference type="Proteomes" id="UP001595859">
    <property type="component" value="Unassembled WGS sequence"/>
</dbReference>
<dbReference type="InterPro" id="IPR026337">
    <property type="entry name" value="AKG_HExxH"/>
</dbReference>
<sequence>MTRTEFDQVCAGPISGDTMALLENAQHSQRRLAFRALVDQLRRAPQTIGRLVDPEGAWRIIAAAEQRDPGAVADLLMYPTVGVWLTRALHYTRPGTTAVWPELGYLHLIAAAAAIRTGHRCAVRVPVWRGVVSLPTVGHVRVPGTFPVGSAEVSCAGHASRLRLGRTVSMPLDGSDSAFTPARQHTTTANGSTLRAWVDDHDPYHGFAEPRPPADLTDVMLSEWHKLLDEAWDVLVHHHPAYARELTSGLRALMPIGPGGDTVGASSPAAFGGIRLSADGTATEFAEAMVHEMQHSKLNALMTMVRLGNGDNERRYLAPWRDDPRPLVGLIHGVYAFTCGVEFWLSQSSVVAENEARTIDFDMVRRRLQVRRALDTITASGLLTAPGQALVDVVSARLAVCEEVPVHPALSATVTAVVDDHQALWRLRHTRPDARAVSELVTAWLGGAAPPAWPGGAAVGTDDERRLPANRRNLLRAKATDPELFRSLVRSPTALPGTTPRADAALCTGDFAGAAHGYEDRLRADADDVTAWAGLGLALRAQGNEAASLLEQPEVTFAVYRGIRARGSPLPAASELATWVNQAL</sequence>
<organism evidence="1 2">
    <name type="scientific">Actinophytocola glycyrrhizae</name>
    <dbReference type="NCBI Taxonomy" id="2044873"/>
    <lineage>
        <taxon>Bacteria</taxon>
        <taxon>Bacillati</taxon>
        <taxon>Actinomycetota</taxon>
        <taxon>Actinomycetes</taxon>
        <taxon>Pseudonocardiales</taxon>
        <taxon>Pseudonocardiaceae</taxon>
    </lineage>
</organism>
<proteinExistence type="predicted"/>
<dbReference type="RefSeq" id="WP_378057680.1">
    <property type="nucleotide sequence ID" value="NZ_JBHSIS010000008.1"/>
</dbReference>
<keyword evidence="2" id="KW-1185">Reference proteome</keyword>
<dbReference type="NCBIfam" id="TIGR04267">
    <property type="entry name" value="mod_HExxH"/>
    <property type="match status" value="1"/>
</dbReference>